<sequence>SHPTRPYNFPGKKNFHPKSQKSKGYSLASFEAKIIESLRLPSNSQGTFVTLLEKNTVGQKRPYGLTLRKIREITPKKKFRKKCISARETVFAGDPTLGA</sequence>
<feature type="region of interest" description="Disordered" evidence="1">
    <location>
        <begin position="1"/>
        <end position="22"/>
    </location>
</feature>
<dbReference type="EMBL" id="JAHWGI010001092">
    <property type="protein sequence ID" value="KAK3922517.1"/>
    <property type="molecule type" value="Genomic_DNA"/>
</dbReference>
<comment type="caution">
    <text evidence="2">The sequence shown here is derived from an EMBL/GenBank/DDBJ whole genome shotgun (WGS) entry which is preliminary data.</text>
</comment>
<organism evidence="2 3">
    <name type="scientific">Frankliniella fusca</name>
    <dbReference type="NCBI Taxonomy" id="407009"/>
    <lineage>
        <taxon>Eukaryota</taxon>
        <taxon>Metazoa</taxon>
        <taxon>Ecdysozoa</taxon>
        <taxon>Arthropoda</taxon>
        <taxon>Hexapoda</taxon>
        <taxon>Insecta</taxon>
        <taxon>Pterygota</taxon>
        <taxon>Neoptera</taxon>
        <taxon>Paraneoptera</taxon>
        <taxon>Thysanoptera</taxon>
        <taxon>Terebrantia</taxon>
        <taxon>Thripoidea</taxon>
        <taxon>Thripidae</taxon>
        <taxon>Frankliniella</taxon>
    </lineage>
</organism>
<dbReference type="Proteomes" id="UP001219518">
    <property type="component" value="Unassembled WGS sequence"/>
</dbReference>
<reference evidence="2" key="2">
    <citation type="journal article" date="2023" name="BMC Genomics">
        <title>Pest status, molecular evolution, and epigenetic factors derived from the genome assembly of Frankliniella fusca, a thysanopteran phytovirus vector.</title>
        <authorList>
            <person name="Catto M.A."/>
            <person name="Labadie P.E."/>
            <person name="Jacobson A.L."/>
            <person name="Kennedy G.G."/>
            <person name="Srinivasan R."/>
            <person name="Hunt B.G."/>
        </authorList>
    </citation>
    <scope>NUCLEOTIDE SEQUENCE</scope>
    <source>
        <strain evidence="2">PL_HMW_Pooled</strain>
    </source>
</reference>
<evidence type="ECO:0000313" key="2">
    <source>
        <dbReference type="EMBL" id="KAK3922517.1"/>
    </source>
</evidence>
<feature type="non-terminal residue" evidence="2">
    <location>
        <position position="1"/>
    </location>
</feature>
<gene>
    <name evidence="2" type="ORF">KUF71_011974</name>
</gene>
<name>A0AAE1HJJ4_9NEOP</name>
<evidence type="ECO:0000256" key="1">
    <source>
        <dbReference type="SAM" id="MobiDB-lite"/>
    </source>
</evidence>
<proteinExistence type="predicted"/>
<accession>A0AAE1HJJ4</accession>
<evidence type="ECO:0000313" key="3">
    <source>
        <dbReference type="Proteomes" id="UP001219518"/>
    </source>
</evidence>
<dbReference type="AlphaFoldDB" id="A0AAE1HJJ4"/>
<reference evidence="2" key="1">
    <citation type="submission" date="2021-07" db="EMBL/GenBank/DDBJ databases">
        <authorList>
            <person name="Catto M.A."/>
            <person name="Jacobson A."/>
            <person name="Kennedy G."/>
            <person name="Labadie P."/>
            <person name="Hunt B.G."/>
            <person name="Srinivasan R."/>
        </authorList>
    </citation>
    <scope>NUCLEOTIDE SEQUENCE</scope>
    <source>
        <strain evidence="2">PL_HMW_Pooled</strain>
        <tissue evidence="2">Head</tissue>
    </source>
</reference>
<protein>
    <submittedName>
        <fullName evidence="2">Zinc finger protein 644</fullName>
    </submittedName>
</protein>
<keyword evidence="3" id="KW-1185">Reference proteome</keyword>